<feature type="transmembrane region" description="Helical" evidence="1">
    <location>
        <begin position="68"/>
        <end position="90"/>
    </location>
</feature>
<proteinExistence type="predicted"/>
<dbReference type="KEGG" id="psim:KR76_06955"/>
<dbReference type="HOGENOM" id="CLU_1693655_0_0_11"/>
<accession>A0A0A1DMH0</accession>
<organism evidence="2 3">
    <name type="scientific">Nocardioides simplex</name>
    <name type="common">Arthrobacter simplex</name>
    <dbReference type="NCBI Taxonomy" id="2045"/>
    <lineage>
        <taxon>Bacteria</taxon>
        <taxon>Bacillati</taxon>
        <taxon>Actinomycetota</taxon>
        <taxon>Actinomycetes</taxon>
        <taxon>Propionibacteriales</taxon>
        <taxon>Nocardioidaceae</taxon>
        <taxon>Pimelobacter</taxon>
    </lineage>
</organism>
<keyword evidence="3" id="KW-1185">Reference proteome</keyword>
<evidence type="ECO:0000313" key="3">
    <source>
        <dbReference type="Proteomes" id="UP000030300"/>
    </source>
</evidence>
<name>A0A0A1DMH0_NOCSI</name>
<keyword evidence="1" id="KW-0472">Membrane</keyword>
<dbReference type="EMBL" id="CP009896">
    <property type="protein sequence ID" value="AIY16570.2"/>
    <property type="molecule type" value="Genomic_DNA"/>
</dbReference>
<gene>
    <name evidence="2" type="ORF">KR76_06955</name>
</gene>
<evidence type="ECO:0000313" key="2">
    <source>
        <dbReference type="EMBL" id="AIY16570.2"/>
    </source>
</evidence>
<dbReference type="Proteomes" id="UP000030300">
    <property type="component" value="Chromosome"/>
</dbReference>
<keyword evidence="1" id="KW-0812">Transmembrane</keyword>
<reference evidence="2 3" key="1">
    <citation type="journal article" date="2015" name="Genome Announc.">
        <title>Complete Genome Sequence of Steroid-Transforming Nocardioides simplex VKM Ac-2033D.</title>
        <authorList>
            <person name="Shtratnikova V.Y."/>
            <person name="Schelkunov M.I."/>
            <person name="Pekov Y.A."/>
            <person name="Fokina V.V."/>
            <person name="Logacheva M.D."/>
            <person name="Sokolov S.L."/>
            <person name="Bragin E.Y."/>
            <person name="Ashapkin V.V."/>
            <person name="Donova M.V."/>
        </authorList>
    </citation>
    <scope>NUCLEOTIDE SEQUENCE [LARGE SCALE GENOMIC DNA]</scope>
    <source>
        <strain evidence="2 3">VKM Ac-2033D</strain>
    </source>
</reference>
<feature type="transmembrane region" description="Helical" evidence="1">
    <location>
        <begin position="6"/>
        <end position="25"/>
    </location>
</feature>
<keyword evidence="1" id="KW-1133">Transmembrane helix</keyword>
<evidence type="ECO:0000256" key="1">
    <source>
        <dbReference type="SAM" id="Phobius"/>
    </source>
</evidence>
<protein>
    <submittedName>
        <fullName evidence="2">Uncharacterized protein</fullName>
    </submittedName>
</protein>
<feature type="transmembrane region" description="Helical" evidence="1">
    <location>
        <begin position="45"/>
        <end position="62"/>
    </location>
</feature>
<sequence>MGVVVAAALVVLIWLAVVCASWSWWCDLRAAQVRYRRPLPTEAGATGVFALMLVALVAVGTVDLGDEWGVLSLVLLTLAMVAPVVTDLGAGLRRRGLLRHLTAVSTSLAEHPSALDEPPPQHLDPVLTWSLEIGRLRVQRFSPPDAGEPTARPAR</sequence>
<dbReference type="AlphaFoldDB" id="A0A0A1DMH0"/>